<accession>A0ABD3R061</accession>
<sequence>MNTLLTNSPLVLGALIEEGLTFHSVPLYHSPVSFLRRHAIQHDASSVTLPMAKSKTATKKKKGISVSVLQGFGSPTSTAKTATSGGIINRSKSALLFYDILKANGGIQFKTSQLRTSPSPGHRLFYQMSHCTARHTQRRSHHRNTLRNGIGFWERKCRSDTASDTDFTNVLSMEKWRRVAPSFEGGGERKFVITPMLPPYQCSDCLGSTDFFSDTALEMMQSTLIVEETLSQRKSVKASDIAMFSHLQSVTWLVTSRVLTVHACALDGTVPHRLFIPLIDMCNHDRDSPHILSGRAEPDGMIKVISGADVKAGKAIDISYGGGVEGNDRFIQDYGFWIVVEVWNVPVEEL</sequence>
<reference evidence="1 2" key="1">
    <citation type="journal article" date="2020" name="G3 (Bethesda)">
        <title>Improved Reference Genome for Cyclotella cryptica CCMP332, a Model for Cell Wall Morphogenesis, Salinity Adaptation, and Lipid Production in Diatoms (Bacillariophyta).</title>
        <authorList>
            <person name="Roberts W.R."/>
            <person name="Downey K.M."/>
            <person name="Ruck E.C."/>
            <person name="Traller J.C."/>
            <person name="Alverson A.J."/>
        </authorList>
    </citation>
    <scope>NUCLEOTIDE SEQUENCE [LARGE SCALE GENOMIC DNA]</scope>
    <source>
        <strain evidence="1 2">CCMP332</strain>
    </source>
</reference>
<dbReference type="SUPFAM" id="SSF82199">
    <property type="entry name" value="SET domain"/>
    <property type="match status" value="1"/>
</dbReference>
<dbReference type="EMBL" id="JABMIG020000002">
    <property type="protein sequence ID" value="KAL3805709.1"/>
    <property type="molecule type" value="Genomic_DNA"/>
</dbReference>
<gene>
    <name evidence="1" type="ORF">HJC23_005953</name>
</gene>
<protein>
    <recommendedName>
        <fullName evidence="3">SET domain-containing protein</fullName>
    </recommendedName>
</protein>
<comment type="caution">
    <text evidence="1">The sequence shown here is derived from an EMBL/GenBank/DDBJ whole genome shotgun (WGS) entry which is preliminary data.</text>
</comment>
<dbReference type="CDD" id="cd10527">
    <property type="entry name" value="SET_LSMT"/>
    <property type="match status" value="1"/>
</dbReference>
<proteinExistence type="predicted"/>
<dbReference type="Proteomes" id="UP001516023">
    <property type="component" value="Unassembled WGS sequence"/>
</dbReference>
<evidence type="ECO:0008006" key="3">
    <source>
        <dbReference type="Google" id="ProtNLM"/>
    </source>
</evidence>
<evidence type="ECO:0000313" key="2">
    <source>
        <dbReference type="Proteomes" id="UP001516023"/>
    </source>
</evidence>
<name>A0ABD3R061_9STRA</name>
<dbReference type="InterPro" id="IPR046341">
    <property type="entry name" value="SET_dom_sf"/>
</dbReference>
<organism evidence="1 2">
    <name type="scientific">Cyclotella cryptica</name>
    <dbReference type="NCBI Taxonomy" id="29204"/>
    <lineage>
        <taxon>Eukaryota</taxon>
        <taxon>Sar</taxon>
        <taxon>Stramenopiles</taxon>
        <taxon>Ochrophyta</taxon>
        <taxon>Bacillariophyta</taxon>
        <taxon>Coscinodiscophyceae</taxon>
        <taxon>Thalassiosirophycidae</taxon>
        <taxon>Stephanodiscales</taxon>
        <taxon>Stephanodiscaceae</taxon>
        <taxon>Cyclotella</taxon>
    </lineage>
</organism>
<dbReference type="Gene3D" id="3.90.1410.10">
    <property type="entry name" value="set domain protein methyltransferase, domain 1"/>
    <property type="match status" value="1"/>
</dbReference>
<keyword evidence="2" id="KW-1185">Reference proteome</keyword>
<dbReference type="AlphaFoldDB" id="A0ABD3R061"/>
<evidence type="ECO:0000313" key="1">
    <source>
        <dbReference type="EMBL" id="KAL3805709.1"/>
    </source>
</evidence>